<evidence type="ECO:0000256" key="2">
    <source>
        <dbReference type="ARBA" id="ARBA00010527"/>
    </source>
</evidence>
<dbReference type="Pfam" id="PF02096">
    <property type="entry name" value="60KD_IMP"/>
    <property type="match status" value="1"/>
</dbReference>
<evidence type="ECO:0000256" key="10">
    <source>
        <dbReference type="ARBA" id="ARBA00023186"/>
    </source>
</evidence>
<name>A0A3S0JHX4_9PROT</name>
<evidence type="ECO:0000313" key="17">
    <source>
        <dbReference type="Proteomes" id="UP000277007"/>
    </source>
</evidence>
<dbReference type="InterPro" id="IPR028055">
    <property type="entry name" value="YidC/Oxa/ALB_C"/>
</dbReference>
<evidence type="ECO:0000313" key="16">
    <source>
        <dbReference type="EMBL" id="RTR19540.1"/>
    </source>
</evidence>
<evidence type="ECO:0000256" key="7">
    <source>
        <dbReference type="ARBA" id="ARBA00022927"/>
    </source>
</evidence>
<proteinExistence type="inferred from homology"/>
<dbReference type="NCBIfam" id="TIGR03592">
    <property type="entry name" value="yidC_oxa1_cterm"/>
    <property type="match status" value="1"/>
</dbReference>
<dbReference type="Proteomes" id="UP000277007">
    <property type="component" value="Unassembled WGS sequence"/>
</dbReference>
<comment type="subunit">
    <text evidence="13">Interacts with the Sec translocase complex via SecD. Specifically interacts with transmembrane segments of nascent integral membrane proteins during membrane integration.</text>
</comment>
<comment type="function">
    <text evidence="13">Required for the insertion and/or proper folding and/or complex formation of integral membrane proteins into the membrane. Involved in integration of membrane proteins that insert both dependently and independently of the Sec translocase complex, as well as at least some lipoproteins. Aids folding of multispanning membrane proteins.</text>
</comment>
<protein>
    <recommendedName>
        <fullName evidence="3 13">Membrane protein insertase YidC</fullName>
    </recommendedName>
    <alternativeName>
        <fullName evidence="12 13">Foldase YidC</fullName>
    </alternativeName>
    <alternativeName>
        <fullName evidence="11 13">Membrane integrase YidC</fullName>
    </alternativeName>
    <alternativeName>
        <fullName evidence="13">Membrane protein YidC</fullName>
    </alternativeName>
</protein>
<evidence type="ECO:0000256" key="11">
    <source>
        <dbReference type="ARBA" id="ARBA00033245"/>
    </source>
</evidence>
<dbReference type="PANTHER" id="PTHR12428">
    <property type="entry name" value="OXA1"/>
    <property type="match status" value="1"/>
</dbReference>
<keyword evidence="4 13" id="KW-0813">Transport</keyword>
<dbReference type="PRINTS" id="PR01900">
    <property type="entry name" value="YIDCPROTEIN"/>
</dbReference>
<evidence type="ECO:0000256" key="4">
    <source>
        <dbReference type="ARBA" id="ARBA00022448"/>
    </source>
</evidence>
<keyword evidence="5 13" id="KW-1003">Cell membrane</keyword>
<dbReference type="GO" id="GO:0005886">
    <property type="term" value="C:plasma membrane"/>
    <property type="evidence" value="ECO:0007669"/>
    <property type="project" value="UniProtKB-SubCell"/>
</dbReference>
<dbReference type="PANTHER" id="PTHR12428:SF65">
    <property type="entry name" value="CYTOCHROME C OXIDASE ASSEMBLY PROTEIN COX18, MITOCHONDRIAL"/>
    <property type="match status" value="1"/>
</dbReference>
<feature type="transmembrane region" description="Helical" evidence="13">
    <location>
        <begin position="376"/>
        <end position="399"/>
    </location>
</feature>
<dbReference type="GO" id="GO:0051205">
    <property type="term" value="P:protein insertion into membrane"/>
    <property type="evidence" value="ECO:0007669"/>
    <property type="project" value="TreeGrafter"/>
</dbReference>
<feature type="domain" description="Membrane insertase YidC/Oxa/ALB C-terminal" evidence="14">
    <location>
        <begin position="380"/>
        <end position="577"/>
    </location>
</feature>
<dbReference type="CDD" id="cd19961">
    <property type="entry name" value="EcYidC-like_peri"/>
    <property type="match status" value="1"/>
</dbReference>
<dbReference type="InterPro" id="IPR019998">
    <property type="entry name" value="Membr_insert_YidC"/>
</dbReference>
<keyword evidence="7 13" id="KW-0653">Protein transport</keyword>
<evidence type="ECO:0000256" key="5">
    <source>
        <dbReference type="ARBA" id="ARBA00022475"/>
    </source>
</evidence>
<dbReference type="InterPro" id="IPR001708">
    <property type="entry name" value="YidC/ALB3/OXA1/COX18"/>
</dbReference>
<dbReference type="Gene3D" id="2.70.98.90">
    <property type="match status" value="1"/>
</dbReference>
<feature type="transmembrane region" description="Helical" evidence="13">
    <location>
        <begin position="449"/>
        <end position="470"/>
    </location>
</feature>
<keyword evidence="6 13" id="KW-0812">Transmembrane</keyword>
<dbReference type="NCBIfam" id="NF002353">
    <property type="entry name" value="PRK01318.1-4"/>
    <property type="match status" value="1"/>
</dbReference>
<dbReference type="OrthoDB" id="9780552at2"/>
<dbReference type="EMBL" id="RXMA01000011">
    <property type="protein sequence ID" value="RTR19540.1"/>
    <property type="molecule type" value="Genomic_DNA"/>
</dbReference>
<keyword evidence="10 13" id="KW-0143">Chaperone</keyword>
<accession>A0A3S0JHX4</accession>
<dbReference type="CDD" id="cd20070">
    <property type="entry name" value="5TM_YidC_Alb3"/>
    <property type="match status" value="1"/>
</dbReference>
<dbReference type="GO" id="GO:0015031">
    <property type="term" value="P:protein transport"/>
    <property type="evidence" value="ECO:0007669"/>
    <property type="project" value="UniProtKB-KW"/>
</dbReference>
<sequence>MNDQRNLILAIALSIAILLGFQYFYEKPRMEQQKQLAAQQAAQAELSVPKPVPGAIPGSPALPGQIPGAATDAAVKDRATLVAEQVAAGGRVKIDTPSLHGSVNLTGGRIDDLTLATYHETPDPKSAEIVLLAPAGTAQAYYAEFGWVPEDRAVAIPTDKTVWTASATILTPAQPLTLTWNNGQGLVFTRKVAVDNDFMFTVTQTVTNTGTTPVRLMPYSLVSRSGTPQTSGYYILHEGPLGVFDGKLSEKSYEDLRKKGKEEVSTTGGWIGITDKYWLVSLVPDQKEKVTARYLHSTVGVTDRYQTDTLGAVVEVAPGATVEQTGRLFAGAKQVKLLDAYADKLGITNFDLAIDFGWFYFLTKPFFYALDFFAHVIGNFGIAILMLTICVKAVFFPLANKSYQAMSKMKGLQPKMQELREKFGDDQARMNQELMALYKREKVSPVSGCLPILIQIPVFFALYKVLFVTIEMRHAPFFGWIHDLSSPDPTTLFNLFGLIPWDPPAMLHLGLWPIIMGVTMWLQQKMNPAPPDPVQQKVFQFLPIVFTFMLASFPAGLVIYWAWNNLLSVAQQWMIMRRMGVKV</sequence>
<evidence type="ECO:0000256" key="1">
    <source>
        <dbReference type="ARBA" id="ARBA00004429"/>
    </source>
</evidence>
<comment type="subcellular location">
    <subcellularLocation>
        <location evidence="1">Cell inner membrane</location>
        <topology evidence="1">Multi-pass membrane protein</topology>
    </subcellularLocation>
    <subcellularLocation>
        <location evidence="13">Cell membrane</location>
        <topology evidence="13">Multi-pass membrane protein</topology>
    </subcellularLocation>
</comment>
<evidence type="ECO:0000259" key="15">
    <source>
        <dbReference type="Pfam" id="PF14849"/>
    </source>
</evidence>
<evidence type="ECO:0000256" key="3">
    <source>
        <dbReference type="ARBA" id="ARBA00015325"/>
    </source>
</evidence>
<evidence type="ECO:0000256" key="6">
    <source>
        <dbReference type="ARBA" id="ARBA00022692"/>
    </source>
</evidence>
<feature type="transmembrane region" description="Helical" evidence="13">
    <location>
        <begin position="6"/>
        <end position="25"/>
    </location>
</feature>
<keyword evidence="17" id="KW-1185">Reference proteome</keyword>
<dbReference type="NCBIfam" id="TIGR03593">
    <property type="entry name" value="yidC_nterm"/>
    <property type="match status" value="1"/>
</dbReference>
<dbReference type="InterPro" id="IPR038221">
    <property type="entry name" value="YidC_periplasmic_sf"/>
</dbReference>
<evidence type="ECO:0000256" key="9">
    <source>
        <dbReference type="ARBA" id="ARBA00023136"/>
    </source>
</evidence>
<reference evidence="16 17" key="1">
    <citation type="submission" date="2018-12" db="EMBL/GenBank/DDBJ databases">
        <authorList>
            <person name="Yang Y."/>
        </authorList>
    </citation>
    <scope>NUCLEOTIDE SEQUENCE [LARGE SCALE GENOMIC DNA]</scope>
    <source>
        <strain evidence="16 17">L-25-5w-1</strain>
    </source>
</reference>
<dbReference type="AlphaFoldDB" id="A0A3S0JHX4"/>
<dbReference type="InterPro" id="IPR028053">
    <property type="entry name" value="Membr_insert_YidC_N"/>
</dbReference>
<comment type="caution">
    <text evidence="16">The sequence shown here is derived from an EMBL/GenBank/DDBJ whole genome shotgun (WGS) entry which is preliminary data.</text>
</comment>
<evidence type="ECO:0000256" key="12">
    <source>
        <dbReference type="ARBA" id="ARBA00033342"/>
    </source>
</evidence>
<dbReference type="InterPro" id="IPR047196">
    <property type="entry name" value="YidC_ALB_C"/>
</dbReference>
<gene>
    <name evidence="13 16" type="primary">yidC</name>
    <name evidence="16" type="ORF">EJ903_13705</name>
</gene>
<keyword evidence="9 13" id="KW-0472">Membrane</keyword>
<dbReference type="HAMAP" id="MF_01810">
    <property type="entry name" value="YidC_type1"/>
    <property type="match status" value="1"/>
</dbReference>
<organism evidence="16 17">
    <name type="scientific">Azospirillum griseum</name>
    <dbReference type="NCBI Taxonomy" id="2496639"/>
    <lineage>
        <taxon>Bacteria</taxon>
        <taxon>Pseudomonadati</taxon>
        <taxon>Pseudomonadota</taxon>
        <taxon>Alphaproteobacteria</taxon>
        <taxon>Rhodospirillales</taxon>
        <taxon>Azospirillaceae</taxon>
        <taxon>Azospirillum</taxon>
    </lineage>
</organism>
<evidence type="ECO:0000259" key="14">
    <source>
        <dbReference type="Pfam" id="PF02096"/>
    </source>
</evidence>
<comment type="similarity">
    <text evidence="2 13">Belongs to the OXA1/ALB3/YidC family. Type 1 subfamily.</text>
</comment>
<dbReference type="Pfam" id="PF14849">
    <property type="entry name" value="YidC_periplas"/>
    <property type="match status" value="1"/>
</dbReference>
<keyword evidence="8 13" id="KW-1133">Transmembrane helix</keyword>
<dbReference type="GO" id="GO:0032977">
    <property type="term" value="F:membrane insertase activity"/>
    <property type="evidence" value="ECO:0007669"/>
    <property type="project" value="InterPro"/>
</dbReference>
<dbReference type="PRINTS" id="PR00701">
    <property type="entry name" value="60KDINNERMP"/>
</dbReference>
<feature type="domain" description="Membrane insertase YidC N-terminal" evidence="15">
    <location>
        <begin position="91"/>
        <end position="368"/>
    </location>
</feature>
<evidence type="ECO:0000256" key="13">
    <source>
        <dbReference type="HAMAP-Rule" id="MF_01810"/>
    </source>
</evidence>
<evidence type="ECO:0000256" key="8">
    <source>
        <dbReference type="ARBA" id="ARBA00022989"/>
    </source>
</evidence>
<feature type="transmembrane region" description="Helical" evidence="13">
    <location>
        <begin position="542"/>
        <end position="563"/>
    </location>
</feature>
<dbReference type="RefSeq" id="WP_126616242.1">
    <property type="nucleotide sequence ID" value="NZ_JBHUCY010000049.1"/>
</dbReference>